<name>A0A450YG84_9GAMM</name>
<evidence type="ECO:0000313" key="2">
    <source>
        <dbReference type="EMBL" id="VFK46047.1"/>
    </source>
</evidence>
<dbReference type="EMBL" id="CAADFU010000066">
    <property type="protein sequence ID" value="VFK46047.1"/>
    <property type="molecule type" value="Genomic_DNA"/>
</dbReference>
<proteinExistence type="predicted"/>
<evidence type="ECO:0000313" key="1">
    <source>
        <dbReference type="EMBL" id="VFK40531.1"/>
    </source>
</evidence>
<accession>A0A450YG84</accession>
<dbReference type="EMBL" id="CAADFR010000062">
    <property type="protein sequence ID" value="VFK40531.1"/>
    <property type="molecule type" value="Genomic_DNA"/>
</dbReference>
<gene>
    <name evidence="2" type="ORF">BECKSD772E_GA0070983_10666</name>
    <name evidence="1" type="ORF">BECKSD772F_GA0070984_10627</name>
</gene>
<sequence>MEEIQFSDFKENINSIIKSVSSSDKSILIADRKRLPVKITPFSSSVEGSWLGCMRGNGRIIGDIVSPAEESDVWAVLEK</sequence>
<reference evidence="1" key="1">
    <citation type="submission" date="2019-02" db="EMBL/GenBank/DDBJ databases">
        <authorList>
            <person name="Gruber-Vodicka R. H."/>
            <person name="Seah K. B. B."/>
        </authorList>
    </citation>
    <scope>NUCLEOTIDE SEQUENCE</scope>
    <source>
        <strain evidence="2">BECK_S1320</strain>
        <strain evidence="1">BECK_S1321</strain>
    </source>
</reference>
<protein>
    <recommendedName>
        <fullName evidence="3">Antitoxin Phd_YefM, type II toxin-antitoxin system</fullName>
    </recommendedName>
</protein>
<dbReference type="AlphaFoldDB" id="A0A450YG84"/>
<evidence type="ECO:0008006" key="3">
    <source>
        <dbReference type="Google" id="ProtNLM"/>
    </source>
</evidence>
<organism evidence="1">
    <name type="scientific">Candidatus Kentrum sp. SD</name>
    <dbReference type="NCBI Taxonomy" id="2126332"/>
    <lineage>
        <taxon>Bacteria</taxon>
        <taxon>Pseudomonadati</taxon>
        <taxon>Pseudomonadota</taxon>
        <taxon>Gammaproteobacteria</taxon>
        <taxon>Candidatus Kentrum</taxon>
    </lineage>
</organism>